<keyword evidence="4 8" id="KW-0812">Transmembrane</keyword>
<keyword evidence="3 8" id="KW-0813">Transport</keyword>
<dbReference type="PROSITE" id="PS01219">
    <property type="entry name" value="AMMONIUM_TRANSP"/>
    <property type="match status" value="1"/>
</dbReference>
<dbReference type="Proteomes" id="UP000480178">
    <property type="component" value="Chromosome"/>
</dbReference>
<dbReference type="AlphaFoldDB" id="A0A6C0GFZ5"/>
<dbReference type="InterPro" id="IPR029020">
    <property type="entry name" value="Ammonium/urea_transptr"/>
</dbReference>
<evidence type="ECO:0000256" key="8">
    <source>
        <dbReference type="RuleBase" id="RU362002"/>
    </source>
</evidence>
<evidence type="ECO:0000256" key="4">
    <source>
        <dbReference type="ARBA" id="ARBA00022692"/>
    </source>
</evidence>
<dbReference type="InterPro" id="IPR024041">
    <property type="entry name" value="NH4_transpt_AmtB-like_dom"/>
</dbReference>
<feature type="domain" description="Ammonium transporter AmtB-like" evidence="10">
    <location>
        <begin position="40"/>
        <end position="438"/>
    </location>
</feature>
<evidence type="ECO:0000313" key="11">
    <source>
        <dbReference type="EMBL" id="QHT66877.1"/>
    </source>
</evidence>
<dbReference type="GO" id="GO:0008519">
    <property type="term" value="F:ammonium channel activity"/>
    <property type="evidence" value="ECO:0007669"/>
    <property type="project" value="InterPro"/>
</dbReference>
<comment type="similarity">
    <text evidence="2 8">Belongs to the ammonia transporter channel (TC 1.A.11.2) family.</text>
</comment>
<feature type="transmembrane region" description="Helical" evidence="8">
    <location>
        <begin position="228"/>
        <end position="249"/>
    </location>
</feature>
<reference evidence="11 12" key="1">
    <citation type="submission" date="2020-01" db="EMBL/GenBank/DDBJ databases">
        <authorList>
            <person name="Kim M.K."/>
        </authorList>
    </citation>
    <scope>NUCLEOTIDE SEQUENCE [LARGE SCALE GENOMIC DNA]</scope>
    <source>
        <strain evidence="11 12">172606-1</strain>
    </source>
</reference>
<dbReference type="PANTHER" id="PTHR43029">
    <property type="entry name" value="AMMONIUM TRANSPORTER MEP2"/>
    <property type="match status" value="1"/>
</dbReference>
<comment type="subcellular location">
    <subcellularLocation>
        <location evidence="8">Cell membrane</location>
        <topology evidence="8">Multi-pass membrane protein</topology>
    </subcellularLocation>
    <subcellularLocation>
        <location evidence="1">Membrane</location>
        <topology evidence="1">Multi-pass membrane protein</topology>
    </subcellularLocation>
</comment>
<feature type="transmembrane region" description="Helical" evidence="8">
    <location>
        <begin position="348"/>
        <end position="368"/>
    </location>
</feature>
<keyword evidence="7 8" id="KW-0924">Ammonia transport</keyword>
<accession>A0A6C0GFZ5</accession>
<feature type="transmembrane region" description="Helical" evidence="8">
    <location>
        <begin position="193"/>
        <end position="216"/>
    </location>
</feature>
<organism evidence="11 12">
    <name type="scientific">Rhodocytophaga rosea</name>
    <dbReference type="NCBI Taxonomy" id="2704465"/>
    <lineage>
        <taxon>Bacteria</taxon>
        <taxon>Pseudomonadati</taxon>
        <taxon>Bacteroidota</taxon>
        <taxon>Cytophagia</taxon>
        <taxon>Cytophagales</taxon>
        <taxon>Rhodocytophagaceae</taxon>
        <taxon>Rhodocytophaga</taxon>
    </lineage>
</organism>
<feature type="transmembrane region" description="Helical" evidence="8">
    <location>
        <begin position="73"/>
        <end position="96"/>
    </location>
</feature>
<feature type="region of interest" description="Disordered" evidence="9">
    <location>
        <begin position="441"/>
        <end position="467"/>
    </location>
</feature>
<feature type="compositionally biased region" description="Polar residues" evidence="9">
    <location>
        <begin position="452"/>
        <end position="467"/>
    </location>
</feature>
<dbReference type="RefSeq" id="WP_162442929.1">
    <property type="nucleotide sequence ID" value="NZ_CP048222.1"/>
</dbReference>
<evidence type="ECO:0000256" key="7">
    <source>
        <dbReference type="ARBA" id="ARBA00023177"/>
    </source>
</evidence>
<dbReference type="Gene3D" id="1.10.3430.10">
    <property type="entry name" value="Ammonium transporter AmtB like domains"/>
    <property type="match status" value="1"/>
</dbReference>
<feature type="transmembrane region" description="Helical" evidence="8">
    <location>
        <begin position="39"/>
        <end position="61"/>
    </location>
</feature>
<dbReference type="GO" id="GO:0005886">
    <property type="term" value="C:plasma membrane"/>
    <property type="evidence" value="ECO:0007669"/>
    <property type="project" value="UniProtKB-SubCell"/>
</dbReference>
<dbReference type="EMBL" id="CP048222">
    <property type="protein sequence ID" value="QHT66877.1"/>
    <property type="molecule type" value="Genomic_DNA"/>
</dbReference>
<dbReference type="InterPro" id="IPR001905">
    <property type="entry name" value="Ammonium_transpt"/>
</dbReference>
<feature type="transmembrane region" description="Helical" evidence="8">
    <location>
        <begin position="318"/>
        <end position="336"/>
    </location>
</feature>
<dbReference type="SUPFAM" id="SSF111352">
    <property type="entry name" value="Ammonium transporter"/>
    <property type="match status" value="1"/>
</dbReference>
<protein>
    <recommendedName>
        <fullName evidence="8">Ammonium transporter</fullName>
    </recommendedName>
</protein>
<feature type="transmembrane region" description="Helical" evidence="8">
    <location>
        <begin position="261"/>
        <end position="281"/>
    </location>
</feature>
<dbReference type="NCBIfam" id="TIGR00836">
    <property type="entry name" value="amt"/>
    <property type="match status" value="1"/>
</dbReference>
<dbReference type="PANTHER" id="PTHR43029:SF10">
    <property type="entry name" value="AMMONIUM TRANSPORTER MEP2"/>
    <property type="match status" value="1"/>
</dbReference>
<evidence type="ECO:0000256" key="9">
    <source>
        <dbReference type="SAM" id="MobiDB-lite"/>
    </source>
</evidence>
<gene>
    <name evidence="11" type="ORF">GXP67_09505</name>
</gene>
<feature type="transmembrane region" description="Helical" evidence="8">
    <location>
        <begin position="293"/>
        <end position="312"/>
    </location>
</feature>
<sequence>MHKPNYLPLIVLLILSITAVLLPAVPSTIVTEGLNSGDIAWMITAAAMVLLMTPGLAYFYGGMVNHKNVISTMLQSFIAMGIMSVLWVAVGFSLAFGDSIGGIIGNPGTFFMFNGVVDGKPWSLAPTIPLVLFAFFQLKFAIITPALITGSFAERINFKSYILFIGLFSLFVYAPIAHWTWHPEGFLFKLGVLDFAGGTVVHMSAGWAALAAALYLKRRKTHESNVTLPPANIPFVLLGTGLLWFGWFGFNGGSAVGATPLAAIAFATTNTAAAAAGLSWILFDWSKGRKPSALGFCIGAVVGLVAITPAAGFVTVPVSIFIGTVAGIVSNMVAHLRSKSKLDDTLDVFPCHGVGGIVGMIMTGIFASKAINGAVVDEGLYFGTTTLFVNHMIALVLVSIFAFGLSFVLLKVTDMILPLRVSETDEKLGLDLSQHNESLLENVEEEEYSEPVSRSASRVMQPKSTLA</sequence>
<keyword evidence="5 8" id="KW-1133">Transmembrane helix</keyword>
<evidence type="ECO:0000256" key="1">
    <source>
        <dbReference type="ARBA" id="ARBA00004141"/>
    </source>
</evidence>
<feature type="transmembrane region" description="Helical" evidence="8">
    <location>
        <begin position="388"/>
        <end position="410"/>
    </location>
</feature>
<feature type="transmembrane region" description="Helical" evidence="8">
    <location>
        <begin position="161"/>
        <end position="181"/>
    </location>
</feature>
<evidence type="ECO:0000256" key="5">
    <source>
        <dbReference type="ARBA" id="ARBA00022989"/>
    </source>
</evidence>
<name>A0A6C0GFZ5_9BACT</name>
<keyword evidence="12" id="KW-1185">Reference proteome</keyword>
<feature type="transmembrane region" description="Helical" evidence="8">
    <location>
        <begin position="128"/>
        <end position="149"/>
    </location>
</feature>
<proteinExistence type="inferred from homology"/>
<dbReference type="Pfam" id="PF00909">
    <property type="entry name" value="Ammonium_transp"/>
    <property type="match status" value="1"/>
</dbReference>
<evidence type="ECO:0000313" key="12">
    <source>
        <dbReference type="Proteomes" id="UP000480178"/>
    </source>
</evidence>
<evidence type="ECO:0000256" key="6">
    <source>
        <dbReference type="ARBA" id="ARBA00023136"/>
    </source>
</evidence>
<dbReference type="InterPro" id="IPR018047">
    <property type="entry name" value="Ammonium_transpt_CS"/>
</dbReference>
<keyword evidence="6 8" id="KW-0472">Membrane</keyword>
<dbReference type="KEGG" id="rhoz:GXP67_09505"/>
<evidence type="ECO:0000259" key="10">
    <source>
        <dbReference type="Pfam" id="PF00909"/>
    </source>
</evidence>
<evidence type="ECO:0000256" key="2">
    <source>
        <dbReference type="ARBA" id="ARBA00005887"/>
    </source>
</evidence>
<evidence type="ECO:0000256" key="3">
    <source>
        <dbReference type="ARBA" id="ARBA00022448"/>
    </source>
</evidence>